<dbReference type="InterPro" id="IPR002686">
    <property type="entry name" value="Transposase_17"/>
</dbReference>
<dbReference type="Pfam" id="PF01797">
    <property type="entry name" value="Y1_Tnp"/>
    <property type="match status" value="1"/>
</dbReference>
<reference evidence="3" key="1">
    <citation type="submission" date="2015-09" db="EMBL/GenBank/DDBJ databases">
        <title>Complete sequence of Algoriphagus sp. M8-2.</title>
        <authorList>
            <person name="Shintani M."/>
        </authorList>
    </citation>
    <scope>NUCLEOTIDE SEQUENCE [LARGE SCALE GENOMIC DNA]</scope>
    <source>
        <strain evidence="3">M8-2</strain>
    </source>
</reference>
<organism evidence="2 3">
    <name type="scientific">Algoriphagus sanaruensis</name>
    <dbReference type="NCBI Taxonomy" id="1727163"/>
    <lineage>
        <taxon>Bacteria</taxon>
        <taxon>Pseudomonadati</taxon>
        <taxon>Bacteroidota</taxon>
        <taxon>Cytophagia</taxon>
        <taxon>Cytophagales</taxon>
        <taxon>Cyclobacteriaceae</taxon>
        <taxon>Algoriphagus</taxon>
    </lineage>
</organism>
<dbReference type="GO" id="GO:0004803">
    <property type="term" value="F:transposase activity"/>
    <property type="evidence" value="ECO:0007669"/>
    <property type="project" value="InterPro"/>
</dbReference>
<dbReference type="GO" id="GO:0006313">
    <property type="term" value="P:DNA transposition"/>
    <property type="evidence" value="ECO:0007669"/>
    <property type="project" value="InterPro"/>
</dbReference>
<keyword evidence="3" id="KW-1185">Reference proteome</keyword>
<dbReference type="OrthoDB" id="9797997at2"/>
<dbReference type="GO" id="GO:0003677">
    <property type="term" value="F:DNA binding"/>
    <property type="evidence" value="ECO:0007669"/>
    <property type="project" value="InterPro"/>
</dbReference>
<dbReference type="InterPro" id="IPR036515">
    <property type="entry name" value="Transposase_17_sf"/>
</dbReference>
<evidence type="ECO:0000259" key="1">
    <source>
        <dbReference type="SMART" id="SM01321"/>
    </source>
</evidence>
<dbReference type="EMBL" id="CP012836">
    <property type="protein sequence ID" value="AMQ54851.1"/>
    <property type="molecule type" value="Genomic_DNA"/>
</dbReference>
<name>A0A142EI96_9BACT</name>
<evidence type="ECO:0000313" key="3">
    <source>
        <dbReference type="Proteomes" id="UP000073816"/>
    </source>
</evidence>
<evidence type="ECO:0000313" key="2">
    <source>
        <dbReference type="EMBL" id="AMQ54851.1"/>
    </source>
</evidence>
<gene>
    <name evidence="2" type="ORF">AO498_00505</name>
</gene>
<dbReference type="STRING" id="1727163.AO498_00505"/>
<dbReference type="RefSeq" id="WP_067542216.1">
    <property type="nucleotide sequence ID" value="NZ_CP012836.1"/>
</dbReference>
<dbReference type="SUPFAM" id="SSF143422">
    <property type="entry name" value="Transposase IS200-like"/>
    <property type="match status" value="1"/>
</dbReference>
<dbReference type="Gene3D" id="3.30.70.1290">
    <property type="entry name" value="Transposase IS200-like"/>
    <property type="match status" value="1"/>
</dbReference>
<accession>A0A142EI96</accession>
<dbReference type="KEGG" id="alm:AO498_00505"/>
<dbReference type="Proteomes" id="UP000073816">
    <property type="component" value="Chromosome"/>
</dbReference>
<dbReference type="PATRIC" id="fig|1727163.4.peg.103"/>
<sequence length="136" mass="16002">MRSGHSEIWTHLVFSTKGHLEIFDTSCILIIRQAILDYIEQIEDKQGTFSILSNHIHLLVKLPENMSVNQLARTIQELIVNRLRQEGWRGTLEWEEDYHAHSVSWNRLSSEKSLIERQEIKHKDLSLKDELKFLGL</sequence>
<dbReference type="SMART" id="SM01321">
    <property type="entry name" value="Y1_Tnp"/>
    <property type="match status" value="1"/>
</dbReference>
<protein>
    <recommendedName>
        <fullName evidence="1">Transposase IS200-like domain-containing protein</fullName>
    </recommendedName>
</protein>
<reference evidence="2 3" key="2">
    <citation type="journal article" date="2016" name="Genome Announc.">
        <title>Complete Genome Sequence of Algoriphagus sp. Strain M8-2, Isolated from a Brackish Lake.</title>
        <authorList>
            <person name="Muraguchi Y."/>
            <person name="Kushimoto K."/>
            <person name="Ohtsubo Y."/>
            <person name="Suzuki T."/>
            <person name="Dohra H."/>
            <person name="Kimbara K."/>
            <person name="Shintani M."/>
        </authorList>
    </citation>
    <scope>NUCLEOTIDE SEQUENCE [LARGE SCALE GENOMIC DNA]</scope>
    <source>
        <strain evidence="2 3">M8-2</strain>
    </source>
</reference>
<feature type="domain" description="Transposase IS200-like" evidence="1">
    <location>
        <begin position="5"/>
        <end position="118"/>
    </location>
</feature>
<dbReference type="AlphaFoldDB" id="A0A142EI96"/>
<proteinExistence type="predicted"/>